<evidence type="ECO:0000313" key="2">
    <source>
        <dbReference type="Proteomes" id="UP000265520"/>
    </source>
</evidence>
<organism evidence="1 2">
    <name type="scientific">Trifolium medium</name>
    <dbReference type="NCBI Taxonomy" id="97028"/>
    <lineage>
        <taxon>Eukaryota</taxon>
        <taxon>Viridiplantae</taxon>
        <taxon>Streptophyta</taxon>
        <taxon>Embryophyta</taxon>
        <taxon>Tracheophyta</taxon>
        <taxon>Spermatophyta</taxon>
        <taxon>Magnoliopsida</taxon>
        <taxon>eudicotyledons</taxon>
        <taxon>Gunneridae</taxon>
        <taxon>Pentapetalae</taxon>
        <taxon>rosids</taxon>
        <taxon>fabids</taxon>
        <taxon>Fabales</taxon>
        <taxon>Fabaceae</taxon>
        <taxon>Papilionoideae</taxon>
        <taxon>50 kb inversion clade</taxon>
        <taxon>NPAAA clade</taxon>
        <taxon>Hologalegina</taxon>
        <taxon>IRL clade</taxon>
        <taxon>Trifolieae</taxon>
        <taxon>Trifolium</taxon>
    </lineage>
</organism>
<comment type="caution">
    <text evidence="1">The sequence shown here is derived from an EMBL/GenBank/DDBJ whole genome shotgun (WGS) entry which is preliminary data.</text>
</comment>
<evidence type="ECO:0000313" key="1">
    <source>
        <dbReference type="EMBL" id="MCI32758.1"/>
    </source>
</evidence>
<name>A0A392R809_9FABA</name>
<dbReference type="EMBL" id="LXQA010198437">
    <property type="protein sequence ID" value="MCI32758.1"/>
    <property type="molecule type" value="Genomic_DNA"/>
</dbReference>
<proteinExistence type="predicted"/>
<dbReference type="AlphaFoldDB" id="A0A392R809"/>
<keyword evidence="2" id="KW-1185">Reference proteome</keyword>
<reference evidence="1 2" key="1">
    <citation type="journal article" date="2018" name="Front. Plant Sci.">
        <title>Red Clover (Trifolium pratense) and Zigzag Clover (T. medium) - A Picture of Genomic Similarities and Differences.</title>
        <authorList>
            <person name="Dluhosova J."/>
            <person name="Istvanek J."/>
            <person name="Nedelnik J."/>
            <person name="Repkova J."/>
        </authorList>
    </citation>
    <scope>NUCLEOTIDE SEQUENCE [LARGE SCALE GENOMIC DNA]</scope>
    <source>
        <strain evidence="2">cv. 10/8</strain>
        <tissue evidence="1">Leaf</tissue>
    </source>
</reference>
<sequence>MGGIVEEDGGSEDGSGCCGYDCESSAAFLAVVPMTGGWDSMTVAENYVENFKLN</sequence>
<feature type="non-terminal residue" evidence="1">
    <location>
        <position position="54"/>
    </location>
</feature>
<dbReference type="Proteomes" id="UP000265520">
    <property type="component" value="Unassembled WGS sequence"/>
</dbReference>
<protein>
    <submittedName>
        <fullName evidence="1">Uncharacterized protein</fullName>
    </submittedName>
</protein>
<accession>A0A392R809</accession>